<dbReference type="AlphaFoldDB" id="A0A0D0PDR9"/>
<protein>
    <submittedName>
        <fullName evidence="1">Molybdopterin biosynthesis enzyme</fullName>
    </submittedName>
</protein>
<evidence type="ECO:0000313" key="2">
    <source>
        <dbReference type="Proteomes" id="UP000035100"/>
    </source>
</evidence>
<dbReference type="EMBL" id="AONG01000009">
    <property type="protein sequence ID" value="KIQ69586.1"/>
    <property type="molecule type" value="Genomic_DNA"/>
</dbReference>
<dbReference type="CDD" id="cd03522">
    <property type="entry name" value="MoeA_like"/>
    <property type="match status" value="1"/>
</dbReference>
<dbReference type="PATRIC" id="fig|1123501.6.peg.2045"/>
<proteinExistence type="predicted"/>
<dbReference type="eggNOG" id="COG0303">
    <property type="taxonomic scope" value="Bacteria"/>
</dbReference>
<dbReference type="InterPro" id="IPR036425">
    <property type="entry name" value="MoaB/Mog-like_dom_sf"/>
</dbReference>
<keyword evidence="2" id="KW-1185">Reference proteome</keyword>
<reference evidence="1 2" key="1">
    <citation type="submission" date="2013-01" db="EMBL/GenBank/DDBJ databases">
        <authorList>
            <person name="Fiebig A."/>
            <person name="Goeker M."/>
            <person name="Klenk H.-P.P."/>
        </authorList>
    </citation>
    <scope>NUCLEOTIDE SEQUENCE [LARGE SCALE GENOMIC DNA]</scope>
    <source>
        <strain evidence="1 2">DSM 24838</strain>
    </source>
</reference>
<name>A0A0D0PDR9_9RHOB</name>
<dbReference type="UniPathway" id="UPA00344"/>
<organism evidence="1 2">
    <name type="scientific">Wenxinia marina DSM 24838</name>
    <dbReference type="NCBI Taxonomy" id="1123501"/>
    <lineage>
        <taxon>Bacteria</taxon>
        <taxon>Pseudomonadati</taxon>
        <taxon>Pseudomonadota</taxon>
        <taxon>Alphaproteobacteria</taxon>
        <taxon>Rhodobacterales</taxon>
        <taxon>Roseobacteraceae</taxon>
        <taxon>Wenxinia</taxon>
    </lineage>
</organism>
<dbReference type="SUPFAM" id="SSF53218">
    <property type="entry name" value="Molybdenum cofactor biosynthesis proteins"/>
    <property type="match status" value="1"/>
</dbReference>
<dbReference type="Proteomes" id="UP000035100">
    <property type="component" value="Unassembled WGS sequence"/>
</dbReference>
<gene>
    <name evidence="1" type="ORF">Wenmar_01950</name>
</gene>
<dbReference type="OrthoDB" id="9779263at2"/>
<dbReference type="STRING" id="1123501.Wenmar_01950"/>
<dbReference type="Gene3D" id="3.40.980.10">
    <property type="entry name" value="MoaB/Mog-like domain"/>
    <property type="match status" value="1"/>
</dbReference>
<dbReference type="RefSeq" id="WP_018304801.1">
    <property type="nucleotide sequence ID" value="NZ_KB902316.1"/>
</dbReference>
<sequence length="328" mass="33650">MRFGPVPLDEAEGAILAHSAQLPDGRLKKGAALGPDEIERLRAAGRSEVITARLEAGDVGEDEAAARIARAVAGARMEVRPAATGRVNLHAGVRGVAAIDAAAVDRLNAVHPMITLATVPEWQRLDEGAMAATVKIIAYGVPEEAVAAAEEAGRGALAMRPVQVGSARLIQTVVAGAERPGKSAAVAGRCEALGIATLDETVVPHETDALAAALAEEKTAELILILTGSATSDIADVAPAAVIAAGGTVEHFGMPVDPGNLLFVGRLDGRPVIGLPGCARSPARNGADWVLERIACGVPVGRDEITAMGVGGLLKEIPQRGRPREPKR</sequence>
<comment type="caution">
    <text evidence="1">The sequence shown here is derived from an EMBL/GenBank/DDBJ whole genome shotgun (WGS) entry which is preliminary data.</text>
</comment>
<evidence type="ECO:0000313" key="1">
    <source>
        <dbReference type="EMBL" id="KIQ69586.1"/>
    </source>
</evidence>
<accession>A0A0D0PDR9</accession>